<accession>C4J888</accession>
<name>C4J888_MAIZE</name>
<organism evidence="1">
    <name type="scientific">Zea mays</name>
    <name type="common">Maize</name>
    <dbReference type="NCBI Taxonomy" id="4577"/>
    <lineage>
        <taxon>Eukaryota</taxon>
        <taxon>Viridiplantae</taxon>
        <taxon>Streptophyta</taxon>
        <taxon>Embryophyta</taxon>
        <taxon>Tracheophyta</taxon>
        <taxon>Spermatophyta</taxon>
        <taxon>Magnoliopsida</taxon>
        <taxon>Liliopsida</taxon>
        <taxon>Poales</taxon>
        <taxon>Poaceae</taxon>
        <taxon>PACMAD clade</taxon>
        <taxon>Panicoideae</taxon>
        <taxon>Andropogonodae</taxon>
        <taxon>Andropogoneae</taxon>
        <taxon>Tripsacinae</taxon>
        <taxon>Zea</taxon>
    </lineage>
</organism>
<reference evidence="1" key="1">
    <citation type="journal article" date="2009" name="PLoS Genet.">
        <title>Sequencing, mapping, and analysis of 27,455 maize full-length cDNAs.</title>
        <authorList>
            <person name="Soderlund C."/>
            <person name="Descour A."/>
            <person name="Kudrna D."/>
            <person name="Bomhoff M."/>
            <person name="Boyd L."/>
            <person name="Currie J."/>
            <person name="Angelova A."/>
            <person name="Collura K."/>
            <person name="Wissotski M."/>
            <person name="Ashley E."/>
            <person name="Morrow D."/>
            <person name="Fernandes J."/>
            <person name="Walbot V."/>
            <person name="Yu Y."/>
        </authorList>
    </citation>
    <scope>NUCLEOTIDE SEQUENCE</scope>
    <source>
        <strain evidence="1">B73</strain>
    </source>
</reference>
<evidence type="ECO:0000313" key="1">
    <source>
        <dbReference type="EMBL" id="ACR37388.1"/>
    </source>
</evidence>
<protein>
    <submittedName>
        <fullName evidence="1">Uncharacterized protein</fullName>
    </submittedName>
</protein>
<proteinExistence type="evidence at transcript level"/>
<dbReference type="EMBL" id="BT087035">
    <property type="protein sequence ID" value="ACR37388.1"/>
    <property type="molecule type" value="mRNA"/>
</dbReference>
<reference evidence="1" key="2">
    <citation type="submission" date="2012-06" db="EMBL/GenBank/DDBJ databases">
        <authorList>
            <person name="Yu Y."/>
            <person name="Currie J."/>
            <person name="Lomeli R."/>
            <person name="Angelova A."/>
            <person name="Collura K."/>
            <person name="Wissotski M."/>
            <person name="Campos D."/>
            <person name="Kudrna D."/>
            <person name="Golser W."/>
            <person name="Ashely E."/>
            <person name="Descour A."/>
            <person name="Fernandes J."/>
            <person name="Soderlund C."/>
            <person name="Walbot V."/>
        </authorList>
    </citation>
    <scope>NUCLEOTIDE SEQUENCE</scope>
    <source>
        <strain evidence="1">B73</strain>
    </source>
</reference>
<sequence>MEGGRTQADT</sequence>